<feature type="compositionally biased region" description="Polar residues" evidence="9">
    <location>
        <begin position="862"/>
        <end position="871"/>
    </location>
</feature>
<dbReference type="PROSITE" id="PS51387">
    <property type="entry name" value="FAD_PCMH"/>
    <property type="match status" value="1"/>
</dbReference>
<evidence type="ECO:0000256" key="3">
    <source>
        <dbReference type="ARBA" id="ARBA00022630"/>
    </source>
</evidence>
<comment type="cofactor">
    <cofactor evidence="1">
        <name>FAD</name>
        <dbReference type="ChEBI" id="CHEBI:57692"/>
    </cofactor>
</comment>
<dbReference type="InterPro" id="IPR001138">
    <property type="entry name" value="Zn2Cys6_DnaBD"/>
</dbReference>
<keyword evidence="4" id="KW-0274">FAD</keyword>
<dbReference type="InterPro" id="IPR016171">
    <property type="entry name" value="Vanillyl_alc_oxidase_C-sub2"/>
</dbReference>
<dbReference type="GO" id="GO:0005739">
    <property type="term" value="C:mitochondrion"/>
    <property type="evidence" value="ECO:0007669"/>
    <property type="project" value="TreeGrafter"/>
</dbReference>
<dbReference type="Pfam" id="PF01565">
    <property type="entry name" value="FAD_binding_4"/>
    <property type="match status" value="1"/>
</dbReference>
<dbReference type="PANTHER" id="PTHR11748:SF83">
    <property type="entry name" value="DEHYDROGENASE (CYTOCHROME), PUTATIVE (AFU_ORTHOLOGUE AFUA_1G17520)-RELATED"/>
    <property type="match status" value="1"/>
</dbReference>
<dbReference type="FunFam" id="3.30.70.2740:FF:000001">
    <property type="entry name" value="D-lactate dehydrogenase mitochondrial"/>
    <property type="match status" value="1"/>
</dbReference>
<dbReference type="GO" id="GO:0008720">
    <property type="term" value="F:D-lactate dehydrogenase (NAD+) activity"/>
    <property type="evidence" value="ECO:0007669"/>
    <property type="project" value="TreeGrafter"/>
</dbReference>
<dbReference type="PROSITE" id="PS00463">
    <property type="entry name" value="ZN2_CY6_FUNGAL_1"/>
    <property type="match status" value="1"/>
</dbReference>
<dbReference type="GO" id="GO:0071949">
    <property type="term" value="F:FAD binding"/>
    <property type="evidence" value="ECO:0007669"/>
    <property type="project" value="InterPro"/>
</dbReference>
<sequence>MSCMALAPSVGIDLFRAPAEGTTPRWTESNTSLIPAKVVYADRATMLKAVDEIRRLLGEDIVSVDLDDLDEHGYSEWSTSNTDVRPVAIVRPQTTEEVSSIARICTKYKVPMTPYGAGSSVEGNFSSPHSGVCLDLSGMDKIVAFHPEDMDIVVQAGVNWTNMNEEIKHTGLFLPLDPSPTALVGGMIATNCSGTNAMRYGTMKDYVINLTVVLSDGSVIKTRHRPRKTSAGYNLTALFTGSEGTLGIITEATLKLAIIPENFSVATATFSTVKEAADAAFKMMRRGIPLAALEMMDDVQMKVINQSGGAGGRVWDEHPTLFLKFSGSQNAVQDSIKQAKEITKSNSCRSFEFAKTEDEMQSLWSARKQALWASLAVRPEGTQLWSTDVAVPLSRMAELIEISKQKASQLGLFNSVMGHVGDGNFHQLVMYNPDNKPERQAVSDCVDGMMVRALEMEGTVSGEHGIGLGKKKELGPATIGIMKAIKDTLDPHWLLNPARKAAVTGSDSPKMTDRTGNDGLQGVQLDFVPINQASSPPESKRRRTYLSCERCRRRKTRCEPASDRKRPCQRCSADNQPCEFRASRSTKRTLSLAAEDTESLSNHSHTGTDISIPALIPLAPRDVPVPHLHETEYVNDLPVTDYSQGPTSPAALDARERIISTHINNASDALDLLTFAASGTRAYNNPSATPSRESQVPSTTSPTGISDIALSQDRAWKTFSLIRKGIVSQQEVMDYLGFFFDQLWPLKPVVPSYYRDRATYGQLVAEEPLLVVCLVTLSSRYFPLPGGHGEIRSERIHWQAWRILQRSLQSVMWGSTTTRSLGTIASMLLLIDWHVKAINNPSNFTEGEDEVNDHTDSHGFKPSSNNIDSLTGQPRYGMVSLMERLNIISPAYRSNKMSWTLLSNAIALAHEGCCFQNESPSSRFAPSSMDSTKFSRLA</sequence>
<organism evidence="12 13">
    <name type="scientific">Fusarium circinatum</name>
    <name type="common">Pitch canker fungus</name>
    <name type="synonym">Gibberella circinata</name>
    <dbReference type="NCBI Taxonomy" id="48490"/>
    <lineage>
        <taxon>Eukaryota</taxon>
        <taxon>Fungi</taxon>
        <taxon>Dikarya</taxon>
        <taxon>Ascomycota</taxon>
        <taxon>Pezizomycotina</taxon>
        <taxon>Sordariomycetes</taxon>
        <taxon>Hypocreomycetidae</taxon>
        <taxon>Hypocreales</taxon>
        <taxon>Nectriaceae</taxon>
        <taxon>Fusarium</taxon>
        <taxon>Fusarium fujikuroi species complex</taxon>
    </lineage>
</organism>
<comment type="catalytic activity">
    <reaction evidence="8">
        <text>(R)-lactate + 2 Fe(III)-[cytochrome c] = 2 Fe(II)-[cytochrome c] + pyruvate + 2 H(+)</text>
        <dbReference type="Rhea" id="RHEA:13521"/>
        <dbReference type="Rhea" id="RHEA-COMP:10350"/>
        <dbReference type="Rhea" id="RHEA-COMP:14399"/>
        <dbReference type="ChEBI" id="CHEBI:15361"/>
        <dbReference type="ChEBI" id="CHEBI:15378"/>
        <dbReference type="ChEBI" id="CHEBI:16004"/>
        <dbReference type="ChEBI" id="CHEBI:29033"/>
        <dbReference type="ChEBI" id="CHEBI:29034"/>
        <dbReference type="EC" id="1.1.2.4"/>
    </reaction>
</comment>
<evidence type="ECO:0000256" key="4">
    <source>
        <dbReference type="ARBA" id="ARBA00022827"/>
    </source>
</evidence>
<dbReference type="Gene3D" id="3.30.465.10">
    <property type="match status" value="1"/>
</dbReference>
<accession>A0A8H5X025</accession>
<dbReference type="InterPro" id="IPR016166">
    <property type="entry name" value="FAD-bd_PCMH"/>
</dbReference>
<proteinExistence type="inferred from homology"/>
<dbReference type="PROSITE" id="PS50048">
    <property type="entry name" value="ZN2_CY6_FUNGAL_2"/>
    <property type="match status" value="1"/>
</dbReference>
<dbReference type="EMBL" id="JAAQPE010000171">
    <property type="protein sequence ID" value="KAF5682052.1"/>
    <property type="molecule type" value="Genomic_DNA"/>
</dbReference>
<dbReference type="AlphaFoldDB" id="A0A8H5X025"/>
<keyword evidence="6" id="KW-0539">Nucleus</keyword>
<dbReference type="PANTHER" id="PTHR11748">
    <property type="entry name" value="D-LACTATE DEHYDROGENASE"/>
    <property type="match status" value="1"/>
</dbReference>
<comment type="similarity">
    <text evidence="2">Belongs to the FAD-binding oxidoreductase/transferase type 4 family.</text>
</comment>
<feature type="domain" description="FAD-binding PCMH-type" evidence="11">
    <location>
        <begin position="82"/>
        <end position="259"/>
    </location>
</feature>
<keyword evidence="13" id="KW-1185">Reference proteome</keyword>
<dbReference type="GO" id="GO:0004458">
    <property type="term" value="F:D-lactate dehydrogenase (cytochrome) activity"/>
    <property type="evidence" value="ECO:0007669"/>
    <property type="project" value="UniProtKB-EC"/>
</dbReference>
<dbReference type="GO" id="GO:0000981">
    <property type="term" value="F:DNA-binding transcription factor activity, RNA polymerase II-specific"/>
    <property type="evidence" value="ECO:0007669"/>
    <property type="project" value="InterPro"/>
</dbReference>
<dbReference type="Gene3D" id="1.10.45.10">
    <property type="entry name" value="Vanillyl-alcohol Oxidase, Chain A, domain 4"/>
    <property type="match status" value="1"/>
</dbReference>
<evidence type="ECO:0000256" key="6">
    <source>
        <dbReference type="ARBA" id="ARBA00023242"/>
    </source>
</evidence>
<dbReference type="Gene3D" id="3.30.70.2740">
    <property type="match status" value="1"/>
</dbReference>
<dbReference type="InterPro" id="IPR004113">
    <property type="entry name" value="FAD-bd_oxidored_4_C"/>
</dbReference>
<dbReference type="GO" id="GO:0008270">
    <property type="term" value="F:zinc ion binding"/>
    <property type="evidence" value="ECO:0007669"/>
    <property type="project" value="InterPro"/>
</dbReference>
<dbReference type="SUPFAM" id="SSF55103">
    <property type="entry name" value="FAD-linked oxidases, C-terminal domain"/>
    <property type="match status" value="1"/>
</dbReference>
<evidence type="ECO:0000259" key="11">
    <source>
        <dbReference type="PROSITE" id="PS51387"/>
    </source>
</evidence>
<feature type="region of interest" description="Disordered" evidence="9">
    <location>
        <begin position="582"/>
        <end position="606"/>
    </location>
</feature>
<dbReference type="Gene3D" id="4.10.240.10">
    <property type="entry name" value="Zn(2)-C6 fungal-type DNA-binding domain"/>
    <property type="match status" value="1"/>
</dbReference>
<dbReference type="EC" id="1.1.2.4" evidence="7"/>
<evidence type="ECO:0000256" key="9">
    <source>
        <dbReference type="SAM" id="MobiDB-lite"/>
    </source>
</evidence>
<comment type="caution">
    <text evidence="12">The sequence shown here is derived from an EMBL/GenBank/DDBJ whole genome shotgun (WGS) entry which is preliminary data.</text>
</comment>
<feature type="region of interest" description="Disordered" evidence="9">
    <location>
        <begin position="500"/>
        <end position="544"/>
    </location>
</feature>
<evidence type="ECO:0000256" key="2">
    <source>
        <dbReference type="ARBA" id="ARBA00008000"/>
    </source>
</evidence>
<feature type="region of interest" description="Disordered" evidence="9">
    <location>
        <begin position="683"/>
        <end position="705"/>
    </location>
</feature>
<feature type="domain" description="Zn(2)-C6 fungal-type" evidence="10">
    <location>
        <begin position="547"/>
        <end position="580"/>
    </location>
</feature>
<keyword evidence="5" id="KW-0560">Oxidoreductase</keyword>
<dbReference type="InterPro" id="IPR036318">
    <property type="entry name" value="FAD-bd_PCMH-like_sf"/>
</dbReference>
<dbReference type="InterPro" id="IPR006094">
    <property type="entry name" value="Oxid_FAD_bind_N"/>
</dbReference>
<name>A0A8H5X025_FUSCI</name>
<evidence type="ECO:0000259" key="10">
    <source>
        <dbReference type="PROSITE" id="PS50048"/>
    </source>
</evidence>
<feature type="region of interest" description="Disordered" evidence="9">
    <location>
        <begin position="844"/>
        <end position="871"/>
    </location>
</feature>
<dbReference type="Pfam" id="PF00172">
    <property type="entry name" value="Zn_clus"/>
    <property type="match status" value="1"/>
</dbReference>
<evidence type="ECO:0000256" key="1">
    <source>
        <dbReference type="ARBA" id="ARBA00001974"/>
    </source>
</evidence>
<dbReference type="FunFam" id="1.10.45.10:FF:000001">
    <property type="entry name" value="D-lactate dehydrogenase mitochondrial"/>
    <property type="match status" value="1"/>
</dbReference>
<dbReference type="InterPro" id="IPR036864">
    <property type="entry name" value="Zn2-C6_fun-type_DNA-bd_sf"/>
</dbReference>
<feature type="compositionally biased region" description="Polar residues" evidence="9">
    <location>
        <begin position="683"/>
        <end position="704"/>
    </location>
</feature>
<dbReference type="InterPro" id="IPR016169">
    <property type="entry name" value="FAD-bd_PCMH_sub2"/>
</dbReference>
<evidence type="ECO:0000313" key="12">
    <source>
        <dbReference type="EMBL" id="KAF5682052.1"/>
    </source>
</evidence>
<evidence type="ECO:0000256" key="7">
    <source>
        <dbReference type="ARBA" id="ARBA00038897"/>
    </source>
</evidence>
<gene>
    <name evidence="12" type="ORF">FCIRC_5214</name>
</gene>
<dbReference type="GO" id="GO:1903457">
    <property type="term" value="P:lactate catabolic process"/>
    <property type="evidence" value="ECO:0007669"/>
    <property type="project" value="TreeGrafter"/>
</dbReference>
<dbReference type="SUPFAM" id="SSF57701">
    <property type="entry name" value="Zn2/Cys6 DNA-binding domain"/>
    <property type="match status" value="1"/>
</dbReference>
<evidence type="ECO:0000313" key="13">
    <source>
        <dbReference type="Proteomes" id="UP000572754"/>
    </source>
</evidence>
<feature type="region of interest" description="Disordered" evidence="9">
    <location>
        <begin position="919"/>
        <end position="938"/>
    </location>
</feature>
<reference evidence="13" key="1">
    <citation type="journal article" date="2020" name="BMC Genomics">
        <title>Correction to: Identification and distribution of gene clusters required for synthesis of sphingolipid metabolism inhibitors in diverse species of the filamentous fungus Fusarium.</title>
        <authorList>
            <person name="Kim H.S."/>
            <person name="Lohmar J.M."/>
            <person name="Busman M."/>
            <person name="Brown D.W."/>
            <person name="Naumann T.A."/>
            <person name="Divon H.H."/>
            <person name="Lysoe E."/>
            <person name="Uhlig S."/>
            <person name="Proctor R.H."/>
        </authorList>
    </citation>
    <scope>NUCLEOTIDE SEQUENCE [LARGE SCALE GENOMIC DNA]</scope>
    <source>
        <strain evidence="13">NRRL 25331</strain>
    </source>
</reference>
<reference evidence="12 13" key="2">
    <citation type="submission" date="2020-05" db="EMBL/GenBank/DDBJ databases">
        <title>Identification and distribution of gene clusters putatively required for synthesis of sphingolipid metabolism inhibitors in phylogenetically diverse species of the filamentous fungus Fusarium.</title>
        <authorList>
            <person name="Kim H.-S."/>
            <person name="Busman M."/>
            <person name="Brown D.W."/>
            <person name="Divon H."/>
            <person name="Uhlig S."/>
            <person name="Proctor R.H."/>
        </authorList>
    </citation>
    <scope>NUCLEOTIDE SEQUENCE [LARGE SCALE GENOMIC DNA]</scope>
    <source>
        <strain evidence="12 13">NRRL 25331</strain>
    </source>
</reference>
<protein>
    <recommendedName>
        <fullName evidence="7">D-lactate dehydrogenase (cytochrome)</fullName>
        <ecNumber evidence="7">1.1.2.4</ecNumber>
    </recommendedName>
</protein>
<dbReference type="Pfam" id="PF02913">
    <property type="entry name" value="FAD-oxidase_C"/>
    <property type="match status" value="1"/>
</dbReference>
<dbReference type="Proteomes" id="UP000572754">
    <property type="component" value="Unassembled WGS sequence"/>
</dbReference>
<dbReference type="FunFam" id="3.30.465.10:FF:000014">
    <property type="entry name" value="D-lactate dehydrogenase (Cytochrome), putative"/>
    <property type="match status" value="1"/>
</dbReference>
<dbReference type="SUPFAM" id="SSF56176">
    <property type="entry name" value="FAD-binding/transporter-associated domain-like"/>
    <property type="match status" value="1"/>
</dbReference>
<evidence type="ECO:0000256" key="8">
    <source>
        <dbReference type="ARBA" id="ARBA00051436"/>
    </source>
</evidence>
<dbReference type="InterPro" id="IPR016164">
    <property type="entry name" value="FAD-linked_Oxase-like_C"/>
</dbReference>
<evidence type="ECO:0000256" key="5">
    <source>
        <dbReference type="ARBA" id="ARBA00023002"/>
    </source>
</evidence>
<dbReference type="CDD" id="cd00067">
    <property type="entry name" value="GAL4"/>
    <property type="match status" value="1"/>
</dbReference>
<keyword evidence="3" id="KW-0285">Flavoprotein</keyword>
<dbReference type="SMART" id="SM00066">
    <property type="entry name" value="GAL4"/>
    <property type="match status" value="1"/>
</dbReference>